<dbReference type="InterPro" id="IPR027417">
    <property type="entry name" value="P-loop_NTPase"/>
</dbReference>
<dbReference type="CDD" id="cd18809">
    <property type="entry name" value="SF1_C_RecD"/>
    <property type="match status" value="1"/>
</dbReference>
<dbReference type="InterPro" id="IPR050534">
    <property type="entry name" value="Coronavir_polyprotein_1ab"/>
</dbReference>
<dbReference type="Gene3D" id="1.10.10.1020">
    <property type="entry name" value="RecBCD complex, subunit RecD, N-terminal domain"/>
    <property type="match status" value="1"/>
</dbReference>
<keyword evidence="2 12" id="KW-0547">Nucleotide-binding</keyword>
<evidence type="ECO:0000256" key="9">
    <source>
        <dbReference type="ARBA" id="ARBA00023125"/>
    </source>
</evidence>
<dbReference type="GO" id="GO:0043139">
    <property type="term" value="F:5'-3' DNA helicase activity"/>
    <property type="evidence" value="ECO:0007669"/>
    <property type="project" value="UniProtKB-UniRule"/>
</dbReference>
<keyword evidence="7 12" id="KW-0067">ATP-binding</keyword>
<keyword evidence="1 12" id="KW-0540">Nuclease</keyword>
<feature type="domain" description="UvrD-like helicase C-terminal" evidence="13">
    <location>
        <begin position="622"/>
        <end position="668"/>
    </location>
</feature>
<evidence type="ECO:0000313" key="16">
    <source>
        <dbReference type="Proteomes" id="UP000254326"/>
    </source>
</evidence>
<dbReference type="InterPro" id="IPR049550">
    <property type="entry name" value="RecD_N"/>
</dbReference>
<dbReference type="GO" id="GO:0008854">
    <property type="term" value="F:exodeoxyribonuclease V activity"/>
    <property type="evidence" value="ECO:0007669"/>
    <property type="project" value="InterPro"/>
</dbReference>
<reference evidence="15 16" key="1">
    <citation type="submission" date="2018-06" db="EMBL/GenBank/DDBJ databases">
        <title>Marinomonas sp. YLB-05 draft genome sequence.</title>
        <authorList>
            <person name="Yu L."/>
            <person name="Tang X."/>
        </authorList>
    </citation>
    <scope>NUCLEOTIDE SEQUENCE [LARGE SCALE GENOMIC DNA]</scope>
    <source>
        <strain evidence="15 16">YLB-05</strain>
    </source>
</reference>
<proteinExistence type="inferred from homology"/>
<dbReference type="EMBL" id="QKRA01000009">
    <property type="protein sequence ID" value="RDL43124.1"/>
    <property type="molecule type" value="Genomic_DNA"/>
</dbReference>
<comment type="caution">
    <text evidence="15">The sequence shown here is derived from an EMBL/GenBank/DDBJ whole genome shotgun (WGS) entry which is preliminary data.</text>
</comment>
<name>A0A370U5S0_9GAMM</name>
<evidence type="ECO:0000256" key="4">
    <source>
        <dbReference type="ARBA" id="ARBA00022801"/>
    </source>
</evidence>
<keyword evidence="11 12" id="KW-0413">Isomerase</keyword>
<evidence type="ECO:0000256" key="5">
    <source>
        <dbReference type="ARBA" id="ARBA00022806"/>
    </source>
</evidence>
<protein>
    <recommendedName>
        <fullName evidence="12">RecBCD enzyme subunit RecD</fullName>
        <ecNumber evidence="12">5.6.2.3</ecNumber>
    </recommendedName>
    <alternativeName>
        <fullName evidence="12">DNA 5'-3' helicase subunit RecD</fullName>
    </alternativeName>
    <alternativeName>
        <fullName evidence="12">Exonuclease V subunit RecD</fullName>
        <shortName evidence="12">ExoV subunit RecD</shortName>
    </alternativeName>
    <alternativeName>
        <fullName evidence="12">Helicase/nuclease RecBCD subunit RecD</fullName>
    </alternativeName>
</protein>
<evidence type="ECO:0000256" key="8">
    <source>
        <dbReference type="ARBA" id="ARBA00023002"/>
    </source>
</evidence>
<keyword evidence="3 12" id="KW-0227">DNA damage</keyword>
<dbReference type="GO" id="GO:0017116">
    <property type="term" value="F:single-stranded DNA helicase activity"/>
    <property type="evidence" value="ECO:0007669"/>
    <property type="project" value="TreeGrafter"/>
</dbReference>
<organism evidence="15 16">
    <name type="scientific">Marinomonas piezotolerans</name>
    <dbReference type="NCBI Taxonomy" id="2213058"/>
    <lineage>
        <taxon>Bacteria</taxon>
        <taxon>Pseudomonadati</taxon>
        <taxon>Pseudomonadota</taxon>
        <taxon>Gammaproteobacteria</taxon>
        <taxon>Oceanospirillales</taxon>
        <taxon>Oceanospirillaceae</taxon>
        <taxon>Marinomonas</taxon>
    </lineage>
</organism>
<dbReference type="EC" id="5.6.2.3" evidence="12"/>
<evidence type="ECO:0000256" key="7">
    <source>
        <dbReference type="ARBA" id="ARBA00022840"/>
    </source>
</evidence>
<dbReference type="Proteomes" id="UP000254326">
    <property type="component" value="Unassembled WGS sequence"/>
</dbReference>
<comment type="function">
    <text evidence="12">A helicase/nuclease that prepares dsDNA breaks (DSB) for recombinational DNA repair. Binds to DSBs and unwinds DNA via a highly rapid and processive ATP-dependent bidirectional helicase activity. Unwinds dsDNA until it encounters a Chi (crossover hotspot instigator) sequence from the 3' direction. Cuts ssDNA a few nucleotides 3' to the Chi site. The properties and activities of the enzyme are changed at Chi. The Chi-altered holoenzyme produces a long 3'-ssDNA overhang and facilitates RecA-binding to the ssDNA for homologous DNA recombination and repair. Holoenzyme degrades any linearized DNA that is unable to undergo homologous recombination. In the holoenzyme this subunit has ssDNA-dependent ATPase and 5'-3' helicase activity. When added to pre-assembled RecBC greatly stimulates nuclease activity and augments holoenzyme processivity. Negatively regulates the RecA-loading ability of RecBCD.</text>
</comment>
<dbReference type="GO" id="GO:0009338">
    <property type="term" value="C:exodeoxyribonuclease V complex"/>
    <property type="evidence" value="ECO:0007669"/>
    <property type="project" value="InterPro"/>
</dbReference>
<feature type="binding site" evidence="12">
    <location>
        <begin position="219"/>
        <end position="226"/>
    </location>
    <ligand>
        <name>ATP</name>
        <dbReference type="ChEBI" id="CHEBI:30616"/>
    </ligand>
</feature>
<evidence type="ECO:0000256" key="1">
    <source>
        <dbReference type="ARBA" id="ARBA00022722"/>
    </source>
</evidence>
<dbReference type="InterPro" id="IPR016160">
    <property type="entry name" value="Ald_DH_CS_CYS"/>
</dbReference>
<comment type="subunit">
    <text evidence="12">Heterotrimer of RecB, RecC and RecD. All subunits contribute to DNA-binding.</text>
</comment>
<dbReference type="InterPro" id="IPR027785">
    <property type="entry name" value="UvrD-like_helicase_C"/>
</dbReference>
<dbReference type="GO" id="GO:0000724">
    <property type="term" value="P:double-strand break repair via homologous recombination"/>
    <property type="evidence" value="ECO:0007669"/>
    <property type="project" value="UniProtKB-UniRule"/>
</dbReference>
<accession>A0A370U5S0</accession>
<feature type="domain" description="RecBCD enzyme subunit RecD N-terminal" evidence="14">
    <location>
        <begin position="31"/>
        <end position="143"/>
    </location>
</feature>
<dbReference type="PANTHER" id="PTHR43788:SF6">
    <property type="entry name" value="DNA HELICASE B"/>
    <property type="match status" value="1"/>
</dbReference>
<dbReference type="InterPro" id="IPR006344">
    <property type="entry name" value="RecD"/>
</dbReference>
<dbReference type="GO" id="GO:0005524">
    <property type="term" value="F:ATP binding"/>
    <property type="evidence" value="ECO:0007669"/>
    <property type="project" value="UniProtKB-UniRule"/>
</dbReference>
<evidence type="ECO:0000259" key="14">
    <source>
        <dbReference type="Pfam" id="PF21185"/>
    </source>
</evidence>
<dbReference type="Gene3D" id="3.40.50.300">
    <property type="entry name" value="P-loop containing nucleotide triphosphate hydrolases"/>
    <property type="match status" value="3"/>
</dbReference>
<evidence type="ECO:0000256" key="3">
    <source>
        <dbReference type="ARBA" id="ARBA00022763"/>
    </source>
</evidence>
<dbReference type="GO" id="GO:0016887">
    <property type="term" value="F:ATP hydrolysis activity"/>
    <property type="evidence" value="ECO:0007669"/>
    <property type="project" value="RHEA"/>
</dbReference>
<comment type="similarity">
    <text evidence="12">Belongs to the RecD family.</text>
</comment>
<evidence type="ECO:0000256" key="10">
    <source>
        <dbReference type="ARBA" id="ARBA00023204"/>
    </source>
</evidence>
<dbReference type="GO" id="GO:0003677">
    <property type="term" value="F:DNA binding"/>
    <property type="evidence" value="ECO:0007669"/>
    <property type="project" value="UniProtKB-UniRule"/>
</dbReference>
<dbReference type="NCBIfam" id="TIGR01447">
    <property type="entry name" value="recD"/>
    <property type="match status" value="1"/>
</dbReference>
<evidence type="ECO:0000256" key="2">
    <source>
        <dbReference type="ARBA" id="ARBA00022741"/>
    </source>
</evidence>
<sequence length="695" mass="77516">MRCSPAESCLRLISRSWFMFSKELAKQWADTGLVRYVDYALVKWLYEEDAELSVDLWPLLMAVSYAASQGQVCVNLSHWLAVPASSFSDVEDDEIKHALIRDLERMNDLSTLESLVLTLQASAVVATGDVEELEHQQTPFVLVRYGEAVLLYLRRYWQAEQTIIQGITQRLNRATSVSEDDIRGLLAVLFGESHLDEEIDWQKVACGIAASNHFSIITGGPGTGKTTTVLRLLALLQGQRLKNDLPPLAIRLAAPTGKAAARLNESIAANLARIELPEIGHIQPDTLKQVIPTQVTTLHRLLRPKPNSRQFTHNRANPLVADVVVVDEASMIDIEMMASLFNGIEPETRVILLGDKDQLASVEAGYVLGDLCRGATQGRYTSFTANWVADICHQSIPSHYIDDRGSKLNQAVCMLRRSFRFIEGGVIHQLASLVNEERMDGRPKLPELREIFQESVRESPNAPALRYLTQEQSPHSVIDPAVRQLLVQGYGDFLDLVAAMPSINQGKEAFDHWGKQVLEKHMSFQLLVAMRRGDWGLEAMNSKIEQLLLVSGKLKSVAGLWYLGRPVMVTQNDYSVDLMNGDVGVSLLYPVNGQLKQRVIFSDGKGGVRWVLPSRLQSVETVFAMTVHKSQGSEFTHTAMLIPGQSSPVLTKELIYTGITRSKQYFTLISGDQDVLEQAMQRKVERISGLSLYIQ</sequence>
<gene>
    <name evidence="12 15" type="primary">recD</name>
    <name evidence="15" type="ORF">DN730_15565</name>
</gene>
<keyword evidence="10 12" id="KW-0234">DNA repair</keyword>
<keyword evidence="4 12" id="KW-0378">Hydrolase</keyword>
<evidence type="ECO:0000256" key="12">
    <source>
        <dbReference type="HAMAP-Rule" id="MF_01487"/>
    </source>
</evidence>
<dbReference type="HAMAP" id="MF_01487">
    <property type="entry name" value="RecD"/>
    <property type="match status" value="1"/>
</dbReference>
<keyword evidence="5 12" id="KW-0347">Helicase</keyword>
<dbReference type="Pfam" id="PF13538">
    <property type="entry name" value="UvrD_C_2"/>
    <property type="match status" value="1"/>
</dbReference>
<dbReference type="GO" id="GO:0016491">
    <property type="term" value="F:oxidoreductase activity"/>
    <property type="evidence" value="ECO:0007669"/>
    <property type="project" value="UniProtKB-KW"/>
</dbReference>
<dbReference type="PANTHER" id="PTHR43788">
    <property type="entry name" value="DNA2/NAM7 HELICASE FAMILY MEMBER"/>
    <property type="match status" value="1"/>
</dbReference>
<keyword evidence="8" id="KW-0560">Oxidoreductase</keyword>
<keyword evidence="6 12" id="KW-0269">Exonuclease</keyword>
<evidence type="ECO:0000259" key="13">
    <source>
        <dbReference type="Pfam" id="PF13538"/>
    </source>
</evidence>
<dbReference type="Pfam" id="PF21185">
    <property type="entry name" value="RecD_N"/>
    <property type="match status" value="1"/>
</dbReference>
<evidence type="ECO:0000313" key="15">
    <source>
        <dbReference type="EMBL" id="RDL43124.1"/>
    </source>
</evidence>
<dbReference type="InterPro" id="IPR041851">
    <property type="entry name" value="RecD_N_sf"/>
</dbReference>
<dbReference type="AlphaFoldDB" id="A0A370U5S0"/>
<comment type="catalytic activity">
    <reaction evidence="12">
        <text>ATP + H2O = ADP + phosphate + H(+)</text>
        <dbReference type="Rhea" id="RHEA:13065"/>
        <dbReference type="ChEBI" id="CHEBI:15377"/>
        <dbReference type="ChEBI" id="CHEBI:15378"/>
        <dbReference type="ChEBI" id="CHEBI:30616"/>
        <dbReference type="ChEBI" id="CHEBI:43474"/>
        <dbReference type="ChEBI" id="CHEBI:456216"/>
        <dbReference type="EC" id="5.6.2.3"/>
    </reaction>
</comment>
<dbReference type="Pfam" id="PF13245">
    <property type="entry name" value="AAA_19"/>
    <property type="match status" value="1"/>
</dbReference>
<comment type="miscellaneous">
    <text evidence="12">In the RecBCD complex, RecB has a slow 3'-5' helicase, an exonuclease activity and loads RecA onto ssDNA, RecD has a fast 5'-3' helicase activity, while RecC stimulates the ATPase and processivity of the RecB helicase and contributes to recognition of the Chi site.</text>
</comment>
<evidence type="ECO:0000256" key="6">
    <source>
        <dbReference type="ARBA" id="ARBA00022839"/>
    </source>
</evidence>
<dbReference type="PROSITE" id="PS00070">
    <property type="entry name" value="ALDEHYDE_DEHYDR_CYS"/>
    <property type="match status" value="1"/>
</dbReference>
<keyword evidence="16" id="KW-1185">Reference proteome</keyword>
<evidence type="ECO:0000256" key="11">
    <source>
        <dbReference type="ARBA" id="ARBA00023235"/>
    </source>
</evidence>
<dbReference type="SUPFAM" id="SSF52540">
    <property type="entry name" value="P-loop containing nucleoside triphosphate hydrolases"/>
    <property type="match status" value="1"/>
</dbReference>
<keyword evidence="9 12" id="KW-0238">DNA-binding</keyword>